<keyword evidence="2 4" id="KW-0489">Methyltransferase</keyword>
<comment type="function">
    <text evidence="4">Exhibits S-adenosyl-L-methionine-dependent methyltransferase activity.</text>
</comment>
<keyword evidence="4" id="KW-0949">S-adenosyl-L-methionine</keyword>
<dbReference type="EC" id="2.1.1.-" evidence="4"/>
<gene>
    <name evidence="5" type="ORF">ETSY1_35785</name>
</gene>
<dbReference type="NCBIfam" id="TIGR00027">
    <property type="entry name" value="mthyl_TIGR00027"/>
    <property type="match status" value="1"/>
</dbReference>
<evidence type="ECO:0000256" key="1">
    <source>
        <dbReference type="ARBA" id="ARBA00008138"/>
    </source>
</evidence>
<protein>
    <recommendedName>
        <fullName evidence="4">S-adenosyl-L-methionine-dependent methyltransferase</fullName>
        <ecNumber evidence="4">2.1.1.-</ecNumber>
    </recommendedName>
</protein>
<dbReference type="AlphaFoldDB" id="W4L832"/>
<comment type="caution">
    <text evidence="5">The sequence shown here is derived from an EMBL/GenBank/DDBJ whole genome shotgun (WGS) entry which is preliminary data.</text>
</comment>
<evidence type="ECO:0000313" key="5">
    <source>
        <dbReference type="EMBL" id="ETW94238.1"/>
    </source>
</evidence>
<evidence type="ECO:0000313" key="6">
    <source>
        <dbReference type="Proteomes" id="UP000019141"/>
    </source>
</evidence>
<dbReference type="SUPFAM" id="SSF53335">
    <property type="entry name" value="S-adenosyl-L-methionine-dependent methyltransferases"/>
    <property type="match status" value="1"/>
</dbReference>
<organism evidence="5 6">
    <name type="scientific">Entotheonella factor</name>
    <dbReference type="NCBI Taxonomy" id="1429438"/>
    <lineage>
        <taxon>Bacteria</taxon>
        <taxon>Pseudomonadati</taxon>
        <taxon>Nitrospinota/Tectimicrobiota group</taxon>
        <taxon>Candidatus Tectimicrobiota</taxon>
        <taxon>Candidatus Entotheonellia</taxon>
        <taxon>Candidatus Entotheonellales</taxon>
        <taxon>Candidatus Entotheonellaceae</taxon>
        <taxon>Candidatus Entotheonella</taxon>
    </lineage>
</organism>
<accession>W4L832</accession>
<dbReference type="Proteomes" id="UP000019141">
    <property type="component" value="Unassembled WGS sequence"/>
</dbReference>
<sequence>METGHPSSTAVSAARSRAAHLFLDDEPKIFNDPFALGLGGFGSEAALRTEIETRSASAVRRLGSVWALNLFRYPRAMMTMRSRYTEDALDQAIERGVTQYVILGAGLDSFAFRRLDLVDRLRIFEVDYPASQQWKQNRLRELHLALPSNLNFIPIDFETQTLAKALTSGGYDPEAPAFLSWLGVTQYLTEEAVLNTLKQVASLTSGTEIIMTYLVPEALLDQDSQRFLAINKSGAANRGEPWVSFFEPAVLTAQMRQLGFDQISHFSPAEANARYFASRTDGLCLPGLEHLMQARVGRVDSP</sequence>
<dbReference type="EMBL" id="AZHW01001099">
    <property type="protein sequence ID" value="ETW94238.1"/>
    <property type="molecule type" value="Genomic_DNA"/>
</dbReference>
<dbReference type="HOGENOM" id="CLU_056160_3_0_7"/>
<name>W4L832_ENTF1</name>
<evidence type="ECO:0000256" key="4">
    <source>
        <dbReference type="RuleBase" id="RU362030"/>
    </source>
</evidence>
<dbReference type="GO" id="GO:0008168">
    <property type="term" value="F:methyltransferase activity"/>
    <property type="evidence" value="ECO:0007669"/>
    <property type="project" value="UniProtKB-UniRule"/>
</dbReference>
<evidence type="ECO:0000256" key="2">
    <source>
        <dbReference type="ARBA" id="ARBA00022603"/>
    </source>
</evidence>
<keyword evidence="6" id="KW-1185">Reference proteome</keyword>
<reference evidence="5 6" key="1">
    <citation type="journal article" date="2014" name="Nature">
        <title>An environmental bacterial taxon with a large and distinct metabolic repertoire.</title>
        <authorList>
            <person name="Wilson M.C."/>
            <person name="Mori T."/>
            <person name="Ruckert C."/>
            <person name="Uria A.R."/>
            <person name="Helf M.J."/>
            <person name="Takada K."/>
            <person name="Gernert C."/>
            <person name="Steffens U.A."/>
            <person name="Heycke N."/>
            <person name="Schmitt S."/>
            <person name="Rinke C."/>
            <person name="Helfrich E.J."/>
            <person name="Brachmann A.O."/>
            <person name="Gurgui C."/>
            <person name="Wakimoto T."/>
            <person name="Kracht M."/>
            <person name="Crusemann M."/>
            <person name="Hentschel U."/>
            <person name="Abe I."/>
            <person name="Matsunaga S."/>
            <person name="Kalinowski J."/>
            <person name="Takeyama H."/>
            <person name="Piel J."/>
        </authorList>
    </citation>
    <scope>NUCLEOTIDE SEQUENCE [LARGE SCALE GENOMIC DNA]</scope>
    <source>
        <strain evidence="6">TSY1</strain>
    </source>
</reference>
<comment type="similarity">
    <text evidence="1 4">Belongs to the UPF0677 family.</text>
</comment>
<dbReference type="PATRIC" id="fig|1429438.4.peg.6729"/>
<evidence type="ECO:0000256" key="3">
    <source>
        <dbReference type="ARBA" id="ARBA00022679"/>
    </source>
</evidence>
<dbReference type="InterPro" id="IPR029063">
    <property type="entry name" value="SAM-dependent_MTases_sf"/>
</dbReference>
<proteinExistence type="inferred from homology"/>
<dbReference type="InterPro" id="IPR011610">
    <property type="entry name" value="SAM_mthyl_Trfase_ML2640-like"/>
</dbReference>
<keyword evidence="3" id="KW-0808">Transferase</keyword>
<dbReference type="GO" id="GO:0032259">
    <property type="term" value="P:methylation"/>
    <property type="evidence" value="ECO:0007669"/>
    <property type="project" value="UniProtKB-KW"/>
</dbReference>
<dbReference type="PANTHER" id="PTHR43619:SF2">
    <property type="entry name" value="S-ADENOSYL-L-METHIONINE-DEPENDENT METHYLTRANSFERASES SUPERFAMILY PROTEIN"/>
    <property type="match status" value="1"/>
</dbReference>
<dbReference type="Pfam" id="PF04072">
    <property type="entry name" value="LCM"/>
    <property type="match status" value="1"/>
</dbReference>
<dbReference type="InterPro" id="IPR007213">
    <property type="entry name" value="Ppm1/Ppm2/Tcmp"/>
</dbReference>
<dbReference type="PANTHER" id="PTHR43619">
    <property type="entry name" value="S-ADENOSYL-L-METHIONINE-DEPENDENT METHYLTRANSFERASE YKTD-RELATED"/>
    <property type="match status" value="1"/>
</dbReference>
<dbReference type="Gene3D" id="3.40.50.150">
    <property type="entry name" value="Vaccinia Virus protein VP39"/>
    <property type="match status" value="1"/>
</dbReference>